<dbReference type="OrthoDB" id="1845088at2759"/>
<evidence type="ECO:0000313" key="2">
    <source>
        <dbReference type="Proteomes" id="UP000541444"/>
    </source>
</evidence>
<keyword evidence="2" id="KW-1185">Reference proteome</keyword>
<name>A0A7J7M4U5_9MAGN</name>
<dbReference type="EMBL" id="JACGCM010001775">
    <property type="protein sequence ID" value="KAF6149897.1"/>
    <property type="molecule type" value="Genomic_DNA"/>
</dbReference>
<evidence type="ECO:0008006" key="3">
    <source>
        <dbReference type="Google" id="ProtNLM"/>
    </source>
</evidence>
<reference evidence="1 2" key="1">
    <citation type="journal article" date="2020" name="IScience">
        <title>Genome Sequencing of the Endangered Kingdonia uniflora (Circaeasteraceae, Ranunculales) Reveals Potential Mechanisms of Evolutionary Specialization.</title>
        <authorList>
            <person name="Sun Y."/>
            <person name="Deng T."/>
            <person name="Zhang A."/>
            <person name="Moore M.J."/>
            <person name="Landis J.B."/>
            <person name="Lin N."/>
            <person name="Zhang H."/>
            <person name="Zhang X."/>
            <person name="Huang J."/>
            <person name="Zhang X."/>
            <person name="Sun H."/>
            <person name="Wang H."/>
        </authorList>
    </citation>
    <scope>NUCLEOTIDE SEQUENCE [LARGE SCALE GENOMIC DNA]</scope>
    <source>
        <strain evidence="1">TB1705</strain>
        <tissue evidence="1">Leaf</tissue>
    </source>
</reference>
<organism evidence="1 2">
    <name type="scientific">Kingdonia uniflora</name>
    <dbReference type="NCBI Taxonomy" id="39325"/>
    <lineage>
        <taxon>Eukaryota</taxon>
        <taxon>Viridiplantae</taxon>
        <taxon>Streptophyta</taxon>
        <taxon>Embryophyta</taxon>
        <taxon>Tracheophyta</taxon>
        <taxon>Spermatophyta</taxon>
        <taxon>Magnoliopsida</taxon>
        <taxon>Ranunculales</taxon>
        <taxon>Circaeasteraceae</taxon>
        <taxon>Kingdonia</taxon>
    </lineage>
</organism>
<protein>
    <recommendedName>
        <fullName evidence="3">Retrotransposon Copia-like N-terminal domain-containing protein</fullName>
    </recommendedName>
</protein>
<gene>
    <name evidence="1" type="ORF">GIB67_008618</name>
</gene>
<dbReference type="AlphaFoldDB" id="A0A7J7M4U5"/>
<proteinExistence type="predicted"/>
<dbReference type="Proteomes" id="UP000541444">
    <property type="component" value="Unassembled WGS sequence"/>
</dbReference>
<sequence length="73" mass="8136">MASSSSTPTTIPGIPNLAQVTIKLDKTNYMLWKSQLLPILYETNILQMVDGTTSPPEEMITVESKTIINHEFL</sequence>
<accession>A0A7J7M4U5</accession>
<evidence type="ECO:0000313" key="1">
    <source>
        <dbReference type="EMBL" id="KAF6149897.1"/>
    </source>
</evidence>
<comment type="caution">
    <text evidence="1">The sequence shown here is derived from an EMBL/GenBank/DDBJ whole genome shotgun (WGS) entry which is preliminary data.</text>
</comment>